<feature type="chain" id="PRO_5025668666" evidence="1">
    <location>
        <begin position="18"/>
        <end position="145"/>
    </location>
</feature>
<accession>A0A6A6B7I9</accession>
<keyword evidence="3" id="KW-1185">Reference proteome</keyword>
<gene>
    <name evidence="2" type="ORF">K452DRAFT_311103</name>
</gene>
<evidence type="ECO:0000256" key="1">
    <source>
        <dbReference type="SAM" id="SignalP"/>
    </source>
</evidence>
<dbReference type="Proteomes" id="UP000799438">
    <property type="component" value="Unassembled WGS sequence"/>
</dbReference>
<dbReference type="EMBL" id="ML995494">
    <property type="protein sequence ID" value="KAF2139174.1"/>
    <property type="molecule type" value="Genomic_DNA"/>
</dbReference>
<proteinExistence type="predicted"/>
<sequence length="145" mass="14947">MYLTLWILACLGGKCDGGFLAGLLACLFAAWLAWLAERDGDEDDADADCGRRPPTTDAGAGAGGCVSVGVRAFWRLAADALVVLMLLTAGDSDGCGGVVLCGGLVEACRMACRAGGGGLERMYATGTQCEWEEEMGWIGTGSRAE</sequence>
<dbReference type="RefSeq" id="XP_033394887.1">
    <property type="nucleotide sequence ID" value="XM_033543393.1"/>
</dbReference>
<feature type="signal peptide" evidence="1">
    <location>
        <begin position="1"/>
        <end position="17"/>
    </location>
</feature>
<dbReference type="GeneID" id="54300890"/>
<evidence type="ECO:0000313" key="2">
    <source>
        <dbReference type="EMBL" id="KAF2139174.1"/>
    </source>
</evidence>
<name>A0A6A6B7I9_9PEZI</name>
<reference evidence="2" key="1">
    <citation type="journal article" date="2020" name="Stud. Mycol.">
        <title>101 Dothideomycetes genomes: a test case for predicting lifestyles and emergence of pathogens.</title>
        <authorList>
            <person name="Haridas S."/>
            <person name="Albert R."/>
            <person name="Binder M."/>
            <person name="Bloem J."/>
            <person name="Labutti K."/>
            <person name="Salamov A."/>
            <person name="Andreopoulos B."/>
            <person name="Baker S."/>
            <person name="Barry K."/>
            <person name="Bills G."/>
            <person name="Bluhm B."/>
            <person name="Cannon C."/>
            <person name="Castanera R."/>
            <person name="Culley D."/>
            <person name="Daum C."/>
            <person name="Ezra D."/>
            <person name="Gonzalez J."/>
            <person name="Henrissat B."/>
            <person name="Kuo A."/>
            <person name="Liang C."/>
            <person name="Lipzen A."/>
            <person name="Lutzoni F."/>
            <person name="Magnuson J."/>
            <person name="Mondo S."/>
            <person name="Nolan M."/>
            <person name="Ohm R."/>
            <person name="Pangilinan J."/>
            <person name="Park H.-J."/>
            <person name="Ramirez L."/>
            <person name="Alfaro M."/>
            <person name="Sun H."/>
            <person name="Tritt A."/>
            <person name="Yoshinaga Y."/>
            <person name="Zwiers L.-H."/>
            <person name="Turgeon B."/>
            <person name="Goodwin S."/>
            <person name="Spatafora J."/>
            <person name="Crous P."/>
            <person name="Grigoriev I."/>
        </authorList>
    </citation>
    <scope>NUCLEOTIDE SEQUENCE</scope>
    <source>
        <strain evidence="2">CBS 121167</strain>
    </source>
</reference>
<organism evidence="2 3">
    <name type="scientific">Aplosporella prunicola CBS 121167</name>
    <dbReference type="NCBI Taxonomy" id="1176127"/>
    <lineage>
        <taxon>Eukaryota</taxon>
        <taxon>Fungi</taxon>
        <taxon>Dikarya</taxon>
        <taxon>Ascomycota</taxon>
        <taxon>Pezizomycotina</taxon>
        <taxon>Dothideomycetes</taxon>
        <taxon>Dothideomycetes incertae sedis</taxon>
        <taxon>Botryosphaeriales</taxon>
        <taxon>Aplosporellaceae</taxon>
        <taxon>Aplosporella</taxon>
    </lineage>
</organism>
<dbReference type="AlphaFoldDB" id="A0A6A6B7I9"/>
<protein>
    <submittedName>
        <fullName evidence="2">Uncharacterized protein</fullName>
    </submittedName>
</protein>
<keyword evidence="1" id="KW-0732">Signal</keyword>
<evidence type="ECO:0000313" key="3">
    <source>
        <dbReference type="Proteomes" id="UP000799438"/>
    </source>
</evidence>